<dbReference type="SUPFAM" id="SSF54427">
    <property type="entry name" value="NTF2-like"/>
    <property type="match status" value="1"/>
</dbReference>
<protein>
    <recommendedName>
        <fullName evidence="3">Nuclear transport factor 2 domain-containing protein</fullName>
    </recommendedName>
</protein>
<comment type="subcellular location">
    <subcellularLocation>
        <location evidence="1">Nucleus</location>
    </subcellularLocation>
</comment>
<evidence type="ECO:0000313" key="4">
    <source>
        <dbReference type="EMBL" id="VCX42494.1"/>
    </source>
</evidence>
<proteinExistence type="predicted"/>
<dbReference type="Pfam" id="PF22602">
    <property type="entry name" value="NXF_NTF2"/>
    <property type="match status" value="1"/>
</dbReference>
<comment type="caution">
    <text evidence="4">The sequence shown here is derived from an EMBL/GenBank/DDBJ whole genome shotgun (WGS) entry which is preliminary data.</text>
</comment>
<evidence type="ECO:0000256" key="2">
    <source>
        <dbReference type="ARBA" id="ARBA00023242"/>
    </source>
</evidence>
<gene>
    <name evidence="4" type="ORF">BN2614_LOCUS2</name>
</gene>
<evidence type="ECO:0000313" key="5">
    <source>
        <dbReference type="Proteomes" id="UP000269945"/>
    </source>
</evidence>
<keyword evidence="2" id="KW-0539">Nucleus</keyword>
<dbReference type="InterPro" id="IPR030217">
    <property type="entry name" value="NXF_fam"/>
</dbReference>
<dbReference type="PANTHER" id="PTHR10662:SF22">
    <property type="entry name" value="NUCLEAR RNA EXPORT FACTOR 1"/>
    <property type="match status" value="1"/>
</dbReference>
<dbReference type="Proteomes" id="UP000269945">
    <property type="component" value="Unassembled WGS sequence"/>
</dbReference>
<dbReference type="GO" id="GO:0003723">
    <property type="term" value="F:RNA binding"/>
    <property type="evidence" value="ECO:0007669"/>
    <property type="project" value="TreeGrafter"/>
</dbReference>
<accession>A0A9X9QAX1</accession>
<dbReference type="GO" id="GO:0005634">
    <property type="term" value="C:nucleus"/>
    <property type="evidence" value="ECO:0007669"/>
    <property type="project" value="UniProtKB-SubCell"/>
</dbReference>
<keyword evidence="5" id="KW-1185">Reference proteome</keyword>
<dbReference type="PANTHER" id="PTHR10662">
    <property type="entry name" value="NUCLEAR RNA EXPORT FACTOR"/>
    <property type="match status" value="1"/>
</dbReference>
<dbReference type="EMBL" id="CYRY02046710">
    <property type="protein sequence ID" value="VCX42494.1"/>
    <property type="molecule type" value="Genomic_DNA"/>
</dbReference>
<dbReference type="AlphaFoldDB" id="A0A9X9QAX1"/>
<dbReference type="GO" id="GO:0016973">
    <property type="term" value="P:poly(A)+ mRNA export from nucleus"/>
    <property type="evidence" value="ECO:0007669"/>
    <property type="project" value="TreeGrafter"/>
</dbReference>
<sequence length="43" mass="4868">MGSLCVLPKTQHDLSSFLVDMWFQTETMLCFTVHGVFKEGECA</sequence>
<name>A0A9X9QAX1_GULGU</name>
<reference evidence="4 5" key="1">
    <citation type="submission" date="2018-10" db="EMBL/GenBank/DDBJ databases">
        <authorList>
            <person name="Ekblom R."/>
            <person name="Jareborg N."/>
        </authorList>
    </citation>
    <scope>NUCLEOTIDE SEQUENCE [LARGE SCALE GENOMIC DNA]</scope>
    <source>
        <tissue evidence="4">Muscle</tissue>
    </source>
</reference>
<dbReference type="InterPro" id="IPR032710">
    <property type="entry name" value="NTF2-like_dom_sf"/>
</dbReference>
<dbReference type="Gene3D" id="3.10.450.50">
    <property type="match status" value="1"/>
</dbReference>
<feature type="domain" description="Nuclear transport factor 2" evidence="3">
    <location>
        <begin position="3"/>
        <end position="41"/>
    </location>
</feature>
<organism evidence="4 5">
    <name type="scientific">Gulo gulo</name>
    <name type="common">Wolverine</name>
    <name type="synonym">Gluton</name>
    <dbReference type="NCBI Taxonomy" id="48420"/>
    <lineage>
        <taxon>Eukaryota</taxon>
        <taxon>Metazoa</taxon>
        <taxon>Chordata</taxon>
        <taxon>Craniata</taxon>
        <taxon>Vertebrata</taxon>
        <taxon>Euteleostomi</taxon>
        <taxon>Mammalia</taxon>
        <taxon>Eutheria</taxon>
        <taxon>Laurasiatheria</taxon>
        <taxon>Carnivora</taxon>
        <taxon>Caniformia</taxon>
        <taxon>Musteloidea</taxon>
        <taxon>Mustelidae</taxon>
        <taxon>Guloninae</taxon>
        <taxon>Gulo</taxon>
    </lineage>
</organism>
<evidence type="ECO:0000256" key="1">
    <source>
        <dbReference type="ARBA" id="ARBA00004123"/>
    </source>
</evidence>
<evidence type="ECO:0000259" key="3">
    <source>
        <dbReference type="Pfam" id="PF22602"/>
    </source>
</evidence>
<dbReference type="InterPro" id="IPR002075">
    <property type="entry name" value="NTF2_dom"/>
</dbReference>